<sequence length="85" mass="9782">MATLNVSLPDQLRSWITEQVEEGRYSSASDYLRDLIREDIRHQEQGIQLLSNYLKPLVDTPNNLFVSISATDVKSRARSKMKEQS</sequence>
<dbReference type="GO" id="GO:0006355">
    <property type="term" value="P:regulation of DNA-templated transcription"/>
    <property type="evidence" value="ECO:0007669"/>
    <property type="project" value="InterPro"/>
</dbReference>
<protein>
    <recommendedName>
        <fullName evidence="2">Antitoxin ParD</fullName>
    </recommendedName>
</protein>
<dbReference type="HOGENOM" id="CLU_144805_3_1_6"/>
<dbReference type="InterPro" id="IPR038296">
    <property type="entry name" value="ParD_sf"/>
</dbReference>
<dbReference type="Proteomes" id="UP000032430">
    <property type="component" value="Plasmid II"/>
</dbReference>
<dbReference type="Gene3D" id="6.10.10.120">
    <property type="entry name" value="Antitoxin ParD1-like"/>
    <property type="match status" value="1"/>
</dbReference>
<comment type="function">
    <text evidence="4">Antitoxin component of a type II toxin-antitoxin (TA) system. Neutralizes the effect of toxin ParE.</text>
</comment>
<dbReference type="KEGG" id="lfa:LFA_pA0070"/>
<proteinExistence type="inferred from homology"/>
<dbReference type="OrthoDB" id="9811310at2"/>
<reference evidence="6" key="1">
    <citation type="submission" date="2014-09" db="EMBL/GenBank/DDBJ databases">
        <authorList>
            <person name="Gomez-Valero L."/>
        </authorList>
    </citation>
    <scope>NUCLEOTIDE SEQUENCE [LARGE SCALE GENOMIC DNA]</scope>
    <source>
        <strain evidence="6">ATCC700992</strain>
        <plasmid evidence="6">LLAP10_pA</plasmid>
    </source>
</reference>
<evidence type="ECO:0000256" key="1">
    <source>
        <dbReference type="ARBA" id="ARBA00008580"/>
    </source>
</evidence>
<evidence type="ECO:0000256" key="2">
    <source>
        <dbReference type="ARBA" id="ARBA00017940"/>
    </source>
</evidence>
<dbReference type="NCBIfam" id="TIGR02606">
    <property type="entry name" value="antidote_CC2985"/>
    <property type="match status" value="1"/>
</dbReference>
<dbReference type="AlphaFoldDB" id="A0A098GB17"/>
<comment type="similarity">
    <text evidence="1">Belongs to the ParD antitoxin family.</text>
</comment>
<dbReference type="EMBL" id="LN614828">
    <property type="protein sequence ID" value="CEG59177.1"/>
    <property type="molecule type" value="Genomic_DNA"/>
</dbReference>
<dbReference type="Pfam" id="PF03693">
    <property type="entry name" value="ParD_antitoxin"/>
    <property type="match status" value="1"/>
</dbReference>
<dbReference type="PANTHER" id="PTHR36582">
    <property type="entry name" value="ANTITOXIN PARD"/>
    <property type="match status" value="1"/>
</dbReference>
<evidence type="ECO:0000256" key="3">
    <source>
        <dbReference type="ARBA" id="ARBA00022649"/>
    </source>
</evidence>
<dbReference type="SUPFAM" id="SSF47598">
    <property type="entry name" value="Ribbon-helix-helix"/>
    <property type="match status" value="1"/>
</dbReference>
<keyword evidence="5" id="KW-0614">Plasmid</keyword>
<organism evidence="5 6">
    <name type="scientific">Legionella fallonii LLAP-10</name>
    <dbReference type="NCBI Taxonomy" id="1212491"/>
    <lineage>
        <taxon>Bacteria</taxon>
        <taxon>Pseudomonadati</taxon>
        <taxon>Pseudomonadota</taxon>
        <taxon>Gammaproteobacteria</taxon>
        <taxon>Legionellales</taxon>
        <taxon>Legionellaceae</taxon>
        <taxon>Legionella</taxon>
    </lineage>
</organism>
<name>A0A098GB17_9GAMM</name>
<geneLocation type="plasmid" evidence="6">
    <name>LLAP10_pA</name>
</geneLocation>
<accession>A0A098GB17</accession>
<dbReference type="PANTHER" id="PTHR36582:SF2">
    <property type="entry name" value="ANTITOXIN PARD"/>
    <property type="match status" value="1"/>
</dbReference>
<keyword evidence="3" id="KW-1277">Toxin-antitoxin system</keyword>
<dbReference type="InterPro" id="IPR010985">
    <property type="entry name" value="Ribbon_hlx_hlx"/>
</dbReference>
<evidence type="ECO:0000256" key="4">
    <source>
        <dbReference type="ARBA" id="ARBA00037106"/>
    </source>
</evidence>
<dbReference type="InterPro" id="IPR022789">
    <property type="entry name" value="ParD"/>
</dbReference>
<dbReference type="RefSeq" id="WP_045097784.1">
    <property type="nucleotide sequence ID" value="NZ_LN614828.1"/>
</dbReference>
<gene>
    <name evidence="5" type="ORF">LFA_pA0070</name>
</gene>
<dbReference type="CDD" id="cd22231">
    <property type="entry name" value="RHH_NikR_HicB-like"/>
    <property type="match status" value="1"/>
</dbReference>
<keyword evidence="6" id="KW-1185">Reference proteome</keyword>
<evidence type="ECO:0000313" key="5">
    <source>
        <dbReference type="EMBL" id="CEG59177.1"/>
    </source>
</evidence>
<evidence type="ECO:0000313" key="6">
    <source>
        <dbReference type="Proteomes" id="UP000032430"/>
    </source>
</evidence>